<dbReference type="GO" id="GO:0005739">
    <property type="term" value="C:mitochondrion"/>
    <property type="evidence" value="ECO:0007669"/>
    <property type="project" value="TreeGrafter"/>
</dbReference>
<name>A0A448WQW3_9PLAT</name>
<dbReference type="InterPro" id="IPR051207">
    <property type="entry name" value="ComplexI_NDUFA9_subunit"/>
</dbReference>
<dbReference type="GO" id="GO:0044877">
    <property type="term" value="F:protein-containing complex binding"/>
    <property type="evidence" value="ECO:0007669"/>
    <property type="project" value="TreeGrafter"/>
</dbReference>
<dbReference type="Proteomes" id="UP000784294">
    <property type="component" value="Unassembled WGS sequence"/>
</dbReference>
<evidence type="ECO:0000256" key="2">
    <source>
        <dbReference type="ARBA" id="ARBA00040720"/>
    </source>
</evidence>
<dbReference type="SUPFAM" id="SSF51735">
    <property type="entry name" value="NAD(P)-binding Rossmann-fold domains"/>
    <property type="match status" value="1"/>
</dbReference>
<evidence type="ECO:0000256" key="1">
    <source>
        <dbReference type="ARBA" id="ARBA00038501"/>
    </source>
</evidence>
<dbReference type="EMBL" id="CAAALY010034753">
    <property type="protein sequence ID" value="VEL17904.1"/>
    <property type="molecule type" value="Genomic_DNA"/>
</dbReference>
<evidence type="ECO:0000256" key="3">
    <source>
        <dbReference type="ARBA" id="ARBA00042000"/>
    </source>
</evidence>
<dbReference type="Gene3D" id="3.40.50.720">
    <property type="entry name" value="NAD(P)-binding Rossmann-like Domain"/>
    <property type="match status" value="1"/>
</dbReference>
<comment type="caution">
    <text evidence="6">The sequence shown here is derived from an EMBL/GenBank/DDBJ whole genome shotgun (WGS) entry which is preliminary data.</text>
</comment>
<accession>A0A448WQW3</accession>
<evidence type="ECO:0000256" key="5">
    <source>
        <dbReference type="ARBA" id="ARBA00046455"/>
    </source>
</evidence>
<reference evidence="6" key="1">
    <citation type="submission" date="2018-11" db="EMBL/GenBank/DDBJ databases">
        <authorList>
            <consortium name="Pathogen Informatics"/>
        </authorList>
    </citation>
    <scope>NUCLEOTIDE SEQUENCE</scope>
</reference>
<sequence length="277" mass="31585">MRDETSLIKAMRHSNVVINCIGQSHPAKLDYLMKETNVEGAENIARLSKILGIDRLIHVSLLKKTQNSSLQNSSNLSLFIDTKAAGEAIVLKERPDATIFRPASMWGSADHFLSYFASLARRVSLGSTAHIYLPDKGINTIQQPVYYGDVAEAISIAAVSPSTAGKIFEAVGPHRYRMDDLIKWIYFTMRYLPTEIKIVDNLLWKRLTELRILPQLLYQDSLTDQLTDNPTLEDIGVKLTKLEDRLHHILFWYRRYREYWDAVSEFPAPPSPPIQNQ</sequence>
<dbReference type="OrthoDB" id="275457at2759"/>
<comment type="subunit">
    <text evidence="5">Complex I is composed of 45 different subunits. This a component of the hydrophobic protein fraction. Interacts with BLOC1S1. Interacts with SLC2A4. Interacts with CLOCK. Interacts with RAB5IF.</text>
</comment>
<organism evidence="6 7">
    <name type="scientific">Protopolystoma xenopodis</name>
    <dbReference type="NCBI Taxonomy" id="117903"/>
    <lineage>
        <taxon>Eukaryota</taxon>
        <taxon>Metazoa</taxon>
        <taxon>Spiralia</taxon>
        <taxon>Lophotrochozoa</taxon>
        <taxon>Platyhelminthes</taxon>
        <taxon>Monogenea</taxon>
        <taxon>Polyopisthocotylea</taxon>
        <taxon>Polystomatidea</taxon>
        <taxon>Polystomatidae</taxon>
        <taxon>Protopolystoma</taxon>
    </lineage>
</organism>
<comment type="similarity">
    <text evidence="1">Belongs to the complex I NDUFA9 subunit family.</text>
</comment>
<evidence type="ECO:0000313" key="7">
    <source>
        <dbReference type="Proteomes" id="UP000784294"/>
    </source>
</evidence>
<dbReference type="InterPro" id="IPR036291">
    <property type="entry name" value="NAD(P)-bd_dom_sf"/>
</dbReference>
<dbReference type="PANTHER" id="PTHR12126:SF11">
    <property type="entry name" value="NADH DEHYDROGENASE [UBIQUINONE] 1 ALPHA SUBCOMPLEX SUBUNIT 9, MITOCHONDRIAL"/>
    <property type="match status" value="1"/>
</dbReference>
<keyword evidence="7" id="KW-1185">Reference proteome</keyword>
<dbReference type="AlphaFoldDB" id="A0A448WQW3"/>
<proteinExistence type="inferred from homology"/>
<gene>
    <name evidence="6" type="ORF">PXEA_LOCUS11344</name>
</gene>
<dbReference type="PANTHER" id="PTHR12126">
    <property type="entry name" value="NADH-UBIQUINONE OXIDOREDUCTASE 39 KDA SUBUNIT-RELATED"/>
    <property type="match status" value="1"/>
</dbReference>
<evidence type="ECO:0000313" key="6">
    <source>
        <dbReference type="EMBL" id="VEL17904.1"/>
    </source>
</evidence>
<protein>
    <recommendedName>
        <fullName evidence="2">NADH dehydrogenase [ubiquinone] 1 alpha subcomplex subunit 9, mitochondrial</fullName>
    </recommendedName>
    <alternativeName>
        <fullName evidence="4">Complex I-39kD</fullName>
    </alternativeName>
    <alternativeName>
        <fullName evidence="3">NADH-ubiquinone oxidoreductase 39 kDa subunit</fullName>
    </alternativeName>
</protein>
<evidence type="ECO:0000256" key="4">
    <source>
        <dbReference type="ARBA" id="ARBA00043145"/>
    </source>
</evidence>